<keyword evidence="8 10" id="KW-0472">Membrane</keyword>
<evidence type="ECO:0000256" key="10">
    <source>
        <dbReference type="RuleBase" id="RU364005"/>
    </source>
</evidence>
<dbReference type="Proteomes" id="UP000633219">
    <property type="component" value="Unassembled WGS sequence"/>
</dbReference>
<keyword evidence="7 10" id="KW-0626">Porin</keyword>
<dbReference type="GO" id="GO:0046930">
    <property type="term" value="C:pore complex"/>
    <property type="evidence" value="ECO:0007669"/>
    <property type="project" value="UniProtKB-KW"/>
</dbReference>
<protein>
    <recommendedName>
        <fullName evidence="10">Porin</fullName>
    </recommendedName>
</protein>
<dbReference type="EMBL" id="JAEQNC010000002">
    <property type="protein sequence ID" value="MBL0371147.1"/>
    <property type="molecule type" value="Genomic_DNA"/>
</dbReference>
<name>A0A936YLW8_9HYPH</name>
<reference evidence="11" key="1">
    <citation type="submission" date="2021-01" db="EMBL/GenBank/DDBJ databases">
        <title>Rhizobium sp. strain KVB221 16S ribosomal RNA gene Genome sequencing and assembly.</title>
        <authorList>
            <person name="Kang M."/>
        </authorList>
    </citation>
    <scope>NUCLEOTIDE SEQUENCE</scope>
    <source>
        <strain evidence="11">KVB221</strain>
    </source>
</reference>
<keyword evidence="6 10" id="KW-0406">Ion transport</keyword>
<comment type="similarity">
    <text evidence="1 10">Belongs to the alphaproteobacteria porin family.</text>
</comment>
<comment type="subcellular location">
    <subcellularLocation>
        <location evidence="10">Cell outer membrane</location>
        <topology evidence="10">Multi-pass membrane protein</topology>
    </subcellularLocation>
</comment>
<dbReference type="GO" id="GO:0009279">
    <property type="term" value="C:cell outer membrane"/>
    <property type="evidence" value="ECO:0007669"/>
    <property type="project" value="UniProtKB-SubCell"/>
</dbReference>
<dbReference type="AlphaFoldDB" id="A0A936YLW8"/>
<feature type="signal peptide" evidence="10">
    <location>
        <begin position="1"/>
        <end position="22"/>
    </location>
</feature>
<evidence type="ECO:0000313" key="12">
    <source>
        <dbReference type="Proteomes" id="UP000633219"/>
    </source>
</evidence>
<keyword evidence="2 10" id="KW-0813">Transport</keyword>
<accession>A0A936YLW8</accession>
<evidence type="ECO:0000256" key="9">
    <source>
        <dbReference type="ARBA" id="ARBA00023237"/>
    </source>
</evidence>
<evidence type="ECO:0000256" key="2">
    <source>
        <dbReference type="ARBA" id="ARBA00022448"/>
    </source>
</evidence>
<dbReference type="InterPro" id="IPR003684">
    <property type="entry name" value="Porin_alphabac"/>
</dbReference>
<dbReference type="Pfam" id="PF02530">
    <property type="entry name" value="Porin_2"/>
    <property type="match status" value="1"/>
</dbReference>
<feature type="chain" id="PRO_5038162278" description="Porin" evidence="10">
    <location>
        <begin position="23"/>
        <end position="360"/>
    </location>
</feature>
<dbReference type="GO" id="GO:0006811">
    <property type="term" value="P:monoatomic ion transport"/>
    <property type="evidence" value="ECO:0007669"/>
    <property type="project" value="UniProtKB-KW"/>
</dbReference>
<evidence type="ECO:0000256" key="8">
    <source>
        <dbReference type="ARBA" id="ARBA00023136"/>
    </source>
</evidence>
<dbReference type="GO" id="GO:0015288">
    <property type="term" value="F:porin activity"/>
    <property type="evidence" value="ECO:0007669"/>
    <property type="project" value="UniProtKB-KW"/>
</dbReference>
<keyword evidence="3 10" id="KW-1134">Transmembrane beta strand</keyword>
<evidence type="ECO:0000256" key="3">
    <source>
        <dbReference type="ARBA" id="ARBA00022452"/>
    </source>
</evidence>
<comment type="function">
    <text evidence="10">Forms passive diffusion pores that allow small molecular weight hydrophilic materials across the outer membrane.</text>
</comment>
<evidence type="ECO:0000256" key="1">
    <source>
        <dbReference type="ARBA" id="ARBA00009521"/>
    </source>
</evidence>
<comment type="domain">
    <text evidence="10">Consists of 16-stranded beta-barrel sheets, with large surface-exposed loops, that form a transmembrane pore at the center of each barrel. The pore is partially ocluded by a peptide loop that folds into the pore lumen.</text>
</comment>
<proteinExistence type="inferred from homology"/>
<evidence type="ECO:0000256" key="5">
    <source>
        <dbReference type="ARBA" id="ARBA00022729"/>
    </source>
</evidence>
<gene>
    <name evidence="11" type="ORF">JJB09_03825</name>
</gene>
<comment type="caution">
    <text evidence="11">The sequence shown here is derived from an EMBL/GenBank/DDBJ whole genome shotgun (WGS) entry which is preliminary data.</text>
</comment>
<keyword evidence="4 10" id="KW-0812">Transmembrane</keyword>
<keyword evidence="12" id="KW-1185">Reference proteome</keyword>
<organism evidence="11 12">
    <name type="scientific">Rhizobium setariae</name>
    <dbReference type="NCBI Taxonomy" id="2801340"/>
    <lineage>
        <taxon>Bacteria</taxon>
        <taxon>Pseudomonadati</taxon>
        <taxon>Pseudomonadota</taxon>
        <taxon>Alphaproteobacteria</taxon>
        <taxon>Hyphomicrobiales</taxon>
        <taxon>Rhizobiaceae</taxon>
        <taxon>Rhizobium/Agrobacterium group</taxon>
        <taxon>Rhizobium</taxon>
    </lineage>
</organism>
<dbReference type="RefSeq" id="WP_201653355.1">
    <property type="nucleotide sequence ID" value="NZ_JAEQNC010000002.1"/>
</dbReference>
<keyword evidence="5 10" id="KW-0732">Signal</keyword>
<sequence>MNIKSLLLGSAAALAVVSGAQAADAVVAAEPEQMEYVKVCDAYGTGFFYIPGTETCLKIGATLRYEKRIKKTGDADSVYDNHGRIRFDVESRNDSEWGTVYSWIRLQGDQVNNGNDAAGSDPAAALKWYYYFGIGGAEFGNWDSQWKKFLGTGFTDDGGIYQSDDDFPDSRQYVSYTAEFGSTKVYVSLDNDADEYYDTSDVGGKIYRGESHSDKDLNDLNRGRKYMPDVTAGVSTEFNDWLVGANVAYDESAESVAVKGVVAGEFGMFGVRALGFWSDSYQNIFFNYDGFSAILGLQATVTDSVILSKDIQFWDNGDWRIVGDAEWKVASGFSVLFEGIYADRYDVKTKQGMLRFQRKF</sequence>
<evidence type="ECO:0000256" key="7">
    <source>
        <dbReference type="ARBA" id="ARBA00023114"/>
    </source>
</evidence>
<evidence type="ECO:0000256" key="4">
    <source>
        <dbReference type="ARBA" id="ARBA00022692"/>
    </source>
</evidence>
<keyword evidence="9 10" id="KW-0998">Cell outer membrane</keyword>
<evidence type="ECO:0000256" key="6">
    <source>
        <dbReference type="ARBA" id="ARBA00023065"/>
    </source>
</evidence>
<evidence type="ECO:0000313" key="11">
    <source>
        <dbReference type="EMBL" id="MBL0371147.1"/>
    </source>
</evidence>